<organism evidence="2 3">
    <name type="scientific">Thermocatellispora tengchongensis</name>
    <dbReference type="NCBI Taxonomy" id="1073253"/>
    <lineage>
        <taxon>Bacteria</taxon>
        <taxon>Bacillati</taxon>
        <taxon>Actinomycetota</taxon>
        <taxon>Actinomycetes</taxon>
        <taxon>Streptosporangiales</taxon>
        <taxon>Streptosporangiaceae</taxon>
        <taxon>Thermocatellispora</taxon>
    </lineage>
</organism>
<dbReference type="AlphaFoldDB" id="A0A840PFA3"/>
<feature type="chain" id="PRO_5032821001" evidence="1">
    <location>
        <begin position="24"/>
        <end position="172"/>
    </location>
</feature>
<evidence type="ECO:0000313" key="2">
    <source>
        <dbReference type="EMBL" id="MBB5137446.1"/>
    </source>
</evidence>
<protein>
    <submittedName>
        <fullName evidence="2">Uncharacterized protein</fullName>
    </submittedName>
</protein>
<accession>A0A840PFA3</accession>
<evidence type="ECO:0000313" key="3">
    <source>
        <dbReference type="Proteomes" id="UP000578449"/>
    </source>
</evidence>
<proteinExistence type="predicted"/>
<reference evidence="2 3" key="1">
    <citation type="submission" date="2020-08" db="EMBL/GenBank/DDBJ databases">
        <title>Genomic Encyclopedia of Type Strains, Phase IV (KMG-IV): sequencing the most valuable type-strain genomes for metagenomic binning, comparative biology and taxonomic classification.</title>
        <authorList>
            <person name="Goeker M."/>
        </authorList>
    </citation>
    <scope>NUCLEOTIDE SEQUENCE [LARGE SCALE GENOMIC DNA]</scope>
    <source>
        <strain evidence="2 3">DSM 45615</strain>
    </source>
</reference>
<dbReference type="Proteomes" id="UP000578449">
    <property type="component" value="Unassembled WGS sequence"/>
</dbReference>
<dbReference type="RefSeq" id="WP_185054342.1">
    <property type="nucleotide sequence ID" value="NZ_BAABIX010000012.1"/>
</dbReference>
<name>A0A840PFA3_9ACTN</name>
<keyword evidence="3" id="KW-1185">Reference proteome</keyword>
<comment type="caution">
    <text evidence="2">The sequence shown here is derived from an EMBL/GenBank/DDBJ whole genome shotgun (WGS) entry which is preliminary data.</text>
</comment>
<evidence type="ECO:0000256" key="1">
    <source>
        <dbReference type="SAM" id="SignalP"/>
    </source>
</evidence>
<keyword evidence="1" id="KW-0732">Signal</keyword>
<sequence length="172" mass="18412">MFARIALLCGVAAAIAIPASASAAPATGWEDANEYGSVQISEDRKYITVCDNAADHVFVEAEYATSFLAIHKLKDENGAAPGCSRDRVFFGRIDVFKLCAGLDPVNRRCFDSVGGQQAVERRTGACVLSADRATGPPSRSHLGVNRNPPRLVTPETQYRLTRGGAPCRELEG</sequence>
<feature type="signal peptide" evidence="1">
    <location>
        <begin position="1"/>
        <end position="23"/>
    </location>
</feature>
<dbReference type="EMBL" id="JACHGN010000017">
    <property type="protein sequence ID" value="MBB5137446.1"/>
    <property type="molecule type" value="Genomic_DNA"/>
</dbReference>
<gene>
    <name evidence="2" type="ORF">HNP84_007198</name>
</gene>